<gene>
    <name evidence="2" type="ORF">GCM10010389_66690</name>
</gene>
<dbReference type="Proteomes" id="UP000623010">
    <property type="component" value="Unassembled WGS sequence"/>
</dbReference>
<evidence type="ECO:0000256" key="1">
    <source>
        <dbReference type="SAM" id="MobiDB-lite"/>
    </source>
</evidence>
<sequence length="49" mass="5596">MSSAPREDKPPPSCEYGNPRCGARPARFYPCGWKCDRHQPARTHRRTAP</sequence>
<evidence type="ECO:0000313" key="2">
    <source>
        <dbReference type="EMBL" id="GHA20564.1"/>
    </source>
</evidence>
<feature type="region of interest" description="Disordered" evidence="1">
    <location>
        <begin position="1"/>
        <end position="20"/>
    </location>
</feature>
<organism evidence="2 3">
    <name type="scientific">Streptomyces echinoruber</name>
    <dbReference type="NCBI Taxonomy" id="68898"/>
    <lineage>
        <taxon>Bacteria</taxon>
        <taxon>Bacillati</taxon>
        <taxon>Actinomycetota</taxon>
        <taxon>Actinomycetes</taxon>
        <taxon>Kitasatosporales</taxon>
        <taxon>Streptomycetaceae</taxon>
        <taxon>Streptomyces</taxon>
    </lineage>
</organism>
<comment type="caution">
    <text evidence="2">The sequence shown here is derived from an EMBL/GenBank/DDBJ whole genome shotgun (WGS) entry which is preliminary data.</text>
</comment>
<dbReference type="AlphaFoldDB" id="A0A918S1Q5"/>
<dbReference type="EMBL" id="BMWH01000105">
    <property type="protein sequence ID" value="GHA20564.1"/>
    <property type="molecule type" value="Genomic_DNA"/>
</dbReference>
<keyword evidence="3" id="KW-1185">Reference proteome</keyword>
<proteinExistence type="predicted"/>
<accession>A0A918S1Q5</accession>
<reference evidence="2" key="2">
    <citation type="submission" date="2020-09" db="EMBL/GenBank/DDBJ databases">
        <authorList>
            <person name="Sun Q."/>
            <person name="Ohkuma M."/>
        </authorList>
    </citation>
    <scope>NUCLEOTIDE SEQUENCE</scope>
    <source>
        <strain evidence="2">JCM 5016</strain>
    </source>
</reference>
<evidence type="ECO:0000313" key="3">
    <source>
        <dbReference type="Proteomes" id="UP000623010"/>
    </source>
</evidence>
<protein>
    <recommendedName>
        <fullName evidence="4">Aromatic ring-opening dioxygenase LigA</fullName>
    </recommendedName>
</protein>
<feature type="compositionally biased region" description="Basic and acidic residues" evidence="1">
    <location>
        <begin position="1"/>
        <end position="10"/>
    </location>
</feature>
<name>A0A918S1Q5_9ACTN</name>
<reference evidence="2" key="1">
    <citation type="journal article" date="2014" name="Int. J. Syst. Evol. Microbiol.">
        <title>Complete genome sequence of Corynebacterium casei LMG S-19264T (=DSM 44701T), isolated from a smear-ripened cheese.</title>
        <authorList>
            <consortium name="US DOE Joint Genome Institute (JGI-PGF)"/>
            <person name="Walter F."/>
            <person name="Albersmeier A."/>
            <person name="Kalinowski J."/>
            <person name="Ruckert C."/>
        </authorList>
    </citation>
    <scope>NUCLEOTIDE SEQUENCE</scope>
    <source>
        <strain evidence="2">JCM 5016</strain>
    </source>
</reference>
<evidence type="ECO:0008006" key="4">
    <source>
        <dbReference type="Google" id="ProtNLM"/>
    </source>
</evidence>